<evidence type="ECO:0000259" key="2">
    <source>
        <dbReference type="Pfam" id="PF12937"/>
    </source>
</evidence>
<dbReference type="PANTHER" id="PTHR44259">
    <property type="entry name" value="OS07G0183000 PROTEIN-RELATED"/>
    <property type="match status" value="1"/>
</dbReference>
<proteinExistence type="predicted"/>
<feature type="domain" description="KIB1-4 beta-propeller" evidence="1">
    <location>
        <begin position="87"/>
        <end position="340"/>
    </location>
</feature>
<dbReference type="InterPro" id="IPR001810">
    <property type="entry name" value="F-box_dom"/>
</dbReference>
<accession>A0AA39W3D5</accession>
<reference evidence="3" key="1">
    <citation type="journal article" date="2022" name="Plant J.">
        <title>Strategies of tolerance reflected in two North American maple genomes.</title>
        <authorList>
            <person name="McEvoy S.L."/>
            <person name="Sezen U.U."/>
            <person name="Trouern-Trend A."/>
            <person name="McMahon S.M."/>
            <person name="Schaberg P.G."/>
            <person name="Yang J."/>
            <person name="Wegrzyn J.L."/>
            <person name="Swenson N.G."/>
        </authorList>
    </citation>
    <scope>NUCLEOTIDE SEQUENCE</scope>
    <source>
        <strain evidence="3">NS2018</strain>
    </source>
</reference>
<evidence type="ECO:0008006" key="5">
    <source>
        <dbReference type="Google" id="ProtNLM"/>
    </source>
</evidence>
<protein>
    <recommendedName>
        <fullName evidence="5">DUF295 domain-containing protein</fullName>
    </recommendedName>
</protein>
<reference evidence="3" key="2">
    <citation type="submission" date="2023-06" db="EMBL/GenBank/DDBJ databases">
        <authorList>
            <person name="Swenson N.G."/>
            <person name="Wegrzyn J.L."/>
            <person name="Mcevoy S.L."/>
        </authorList>
    </citation>
    <scope>NUCLEOTIDE SEQUENCE</scope>
    <source>
        <strain evidence="3">NS2018</strain>
        <tissue evidence="3">Leaf</tissue>
    </source>
</reference>
<dbReference type="EMBL" id="JAUESC010000003">
    <property type="protein sequence ID" value="KAK0602367.1"/>
    <property type="molecule type" value="Genomic_DNA"/>
</dbReference>
<dbReference type="Pfam" id="PF03478">
    <property type="entry name" value="Beta-prop_KIB1-4"/>
    <property type="match status" value="1"/>
</dbReference>
<dbReference type="InterPro" id="IPR036047">
    <property type="entry name" value="F-box-like_dom_sf"/>
</dbReference>
<sequence>MFSGTLHSVSMAQVQWSDLPVEILPIIFQKLKDPCDVYRCGLVCVLWKSIATTILPPFLLLSNVGMFKDETGTFHFEAPLNKQSCSLFNTQTNETHEIFLPEVEKCWFSSSSFGWLLTICFEPPHEVHLLNPFTRDRIRLPSASEFRWPCELRVITSTTPLNPTCLVLAIRHFEGALAFCRPGDKSWTCFEDFGRCDNDVAFYKGEFYAVNTFGHLFHLHCNIPVVQKVLPLLSIEFLQRGHLNYLVELDGNLLLVVRNTKKLSTSGFDVYELDWVEKWWIKVKNIGNNAILLGTGSSISLPVGHFRNFKANCIYFISDNLTSFFLKMDLMPLDNTGFYDMTTGQIEYLHDQASLIWLSSLNWFVPPSPVMYKQNSADVICREEKGMVKSWFSKIRRSLLNWYTPKI</sequence>
<dbReference type="Pfam" id="PF12937">
    <property type="entry name" value="F-box-like"/>
    <property type="match status" value="1"/>
</dbReference>
<keyword evidence="4" id="KW-1185">Reference proteome</keyword>
<dbReference type="Proteomes" id="UP001168877">
    <property type="component" value="Unassembled WGS sequence"/>
</dbReference>
<comment type="caution">
    <text evidence="3">The sequence shown here is derived from an EMBL/GenBank/DDBJ whole genome shotgun (WGS) entry which is preliminary data.</text>
</comment>
<feature type="domain" description="F-box" evidence="2">
    <location>
        <begin position="16"/>
        <end position="52"/>
    </location>
</feature>
<dbReference type="CDD" id="cd09917">
    <property type="entry name" value="F-box_SF"/>
    <property type="match status" value="1"/>
</dbReference>
<name>A0AA39W3D5_ACESA</name>
<gene>
    <name evidence="3" type="ORF">LWI29_032648</name>
</gene>
<dbReference type="AlphaFoldDB" id="A0AA39W3D5"/>
<dbReference type="InterPro" id="IPR050942">
    <property type="entry name" value="F-box_BR-signaling"/>
</dbReference>
<dbReference type="InterPro" id="IPR005174">
    <property type="entry name" value="KIB1-4_b-propeller"/>
</dbReference>
<dbReference type="PANTHER" id="PTHR44259:SF15">
    <property type="entry name" value="F-BOX PROTEIN KIB2-RELATED"/>
    <property type="match status" value="1"/>
</dbReference>
<dbReference type="Gene3D" id="1.20.1280.50">
    <property type="match status" value="1"/>
</dbReference>
<dbReference type="SUPFAM" id="SSF81383">
    <property type="entry name" value="F-box domain"/>
    <property type="match status" value="1"/>
</dbReference>
<evidence type="ECO:0000313" key="4">
    <source>
        <dbReference type="Proteomes" id="UP001168877"/>
    </source>
</evidence>
<evidence type="ECO:0000259" key="1">
    <source>
        <dbReference type="Pfam" id="PF03478"/>
    </source>
</evidence>
<organism evidence="3 4">
    <name type="scientific">Acer saccharum</name>
    <name type="common">Sugar maple</name>
    <dbReference type="NCBI Taxonomy" id="4024"/>
    <lineage>
        <taxon>Eukaryota</taxon>
        <taxon>Viridiplantae</taxon>
        <taxon>Streptophyta</taxon>
        <taxon>Embryophyta</taxon>
        <taxon>Tracheophyta</taxon>
        <taxon>Spermatophyta</taxon>
        <taxon>Magnoliopsida</taxon>
        <taxon>eudicotyledons</taxon>
        <taxon>Gunneridae</taxon>
        <taxon>Pentapetalae</taxon>
        <taxon>rosids</taxon>
        <taxon>malvids</taxon>
        <taxon>Sapindales</taxon>
        <taxon>Sapindaceae</taxon>
        <taxon>Hippocastanoideae</taxon>
        <taxon>Acereae</taxon>
        <taxon>Acer</taxon>
    </lineage>
</organism>
<evidence type="ECO:0000313" key="3">
    <source>
        <dbReference type="EMBL" id="KAK0602367.1"/>
    </source>
</evidence>